<dbReference type="RefSeq" id="WP_054834766.1">
    <property type="nucleotide sequence ID" value="NZ_AP019779.1"/>
</dbReference>
<protein>
    <submittedName>
        <fullName evidence="1">DUF2769 domain-containing protein</fullName>
    </submittedName>
</protein>
<evidence type="ECO:0000313" key="2">
    <source>
        <dbReference type="Proteomes" id="UP000658733"/>
    </source>
</evidence>
<dbReference type="EMBL" id="JADIIN010000022">
    <property type="protein sequence ID" value="MBF4468363.1"/>
    <property type="molecule type" value="Genomic_DNA"/>
</dbReference>
<gene>
    <name evidence="1" type="ORF">ISP01_03060</name>
</gene>
<reference evidence="1" key="1">
    <citation type="submission" date="2020-10" db="EMBL/GenBank/DDBJ databases">
        <title>Dehalococcoides mccartyi of a TCE/Cr reducing biochatode.</title>
        <authorList>
            <person name="Matturro B."/>
        </authorList>
    </citation>
    <scope>NUCLEOTIDE SEQUENCE</scope>
    <source>
        <strain evidence="1">Bin4</strain>
    </source>
</reference>
<evidence type="ECO:0000313" key="1">
    <source>
        <dbReference type="EMBL" id="MBF4468363.1"/>
    </source>
</evidence>
<proteinExistence type="predicted"/>
<sequence length="103" mass="11879">MTEIEFNIENLQKCQCPKCMVQDKSECAQKGFKMLPQIIEEMNKGNMPNPKEIPGIYCATGTTLCKDLNYDETCNCINCQIYFENKLNEKEPGQYYCQNGKTE</sequence>
<organism evidence="1 2">
    <name type="scientific">Methanobrevibacter arboriphilus</name>
    <dbReference type="NCBI Taxonomy" id="39441"/>
    <lineage>
        <taxon>Archaea</taxon>
        <taxon>Methanobacteriati</taxon>
        <taxon>Methanobacteriota</taxon>
        <taxon>Methanomada group</taxon>
        <taxon>Methanobacteria</taxon>
        <taxon>Methanobacteriales</taxon>
        <taxon>Methanobacteriaceae</taxon>
        <taxon>Methanobrevibacter</taxon>
    </lineage>
</organism>
<accession>A0A843AEL2</accession>
<dbReference type="GeneID" id="66133254"/>
<dbReference type="AlphaFoldDB" id="A0A843AEL2"/>
<dbReference type="Proteomes" id="UP000658733">
    <property type="component" value="Unassembled WGS sequence"/>
</dbReference>
<comment type="caution">
    <text evidence="1">The sequence shown here is derived from an EMBL/GenBank/DDBJ whole genome shotgun (WGS) entry which is preliminary data.</text>
</comment>
<name>A0A843AEL2_METAZ</name>